<accession>A0ABX6PP60</accession>
<geneLocation type="plasmid" evidence="1 2">
    <name>pPR12A201</name>
</geneLocation>
<sequence>MDSTGLDEEGPRSENAACGDLQMVTVRGCVTDDGLAAAEGDVLAIDGAGETTPATIADNSYDEQFEASSANIGLLTHANDNERL</sequence>
<organism evidence="1 2">
    <name type="scientific">Rhizobium indicum</name>
    <dbReference type="NCBI Taxonomy" id="2583231"/>
    <lineage>
        <taxon>Bacteria</taxon>
        <taxon>Pseudomonadati</taxon>
        <taxon>Pseudomonadota</taxon>
        <taxon>Alphaproteobacteria</taxon>
        <taxon>Hyphomicrobiales</taxon>
        <taxon>Rhizobiaceae</taxon>
        <taxon>Rhizobium/Agrobacterium group</taxon>
        <taxon>Rhizobium</taxon>
    </lineage>
</organism>
<dbReference type="RefSeq" id="WP_138391196.1">
    <property type="nucleotide sequence ID" value="NZ_CP054022.1"/>
</dbReference>
<gene>
    <name evidence="1" type="ORF">FFM53_029230</name>
</gene>
<name>A0ABX6PP60_9HYPH</name>
<keyword evidence="2" id="KW-1185">Reference proteome</keyword>
<protein>
    <submittedName>
        <fullName evidence="1">Uncharacterized protein</fullName>
    </submittedName>
</protein>
<proteinExistence type="predicted"/>
<evidence type="ECO:0000313" key="2">
    <source>
        <dbReference type="Proteomes" id="UP000305673"/>
    </source>
</evidence>
<reference evidence="1 2" key="1">
    <citation type="submission" date="2020-05" db="EMBL/GenBank/DDBJ databases">
        <title>Genome sequences of pea root nodulating Rhizobium spp.</title>
        <authorList>
            <person name="Rahi P."/>
        </authorList>
    </citation>
    <scope>NUCLEOTIDE SEQUENCE [LARGE SCALE GENOMIC DNA]</scope>
    <source>
        <strain evidence="2">JKLM 12A2</strain>
        <plasmid evidence="1 2">pPR12A201</plasmid>
    </source>
</reference>
<keyword evidence="1" id="KW-0614">Plasmid</keyword>
<dbReference type="Proteomes" id="UP000305673">
    <property type="component" value="Plasmid pPR12A201"/>
</dbReference>
<dbReference type="EMBL" id="CP054022">
    <property type="protein sequence ID" value="QKK20466.1"/>
    <property type="molecule type" value="Genomic_DNA"/>
</dbReference>
<evidence type="ECO:0000313" key="1">
    <source>
        <dbReference type="EMBL" id="QKK20466.1"/>
    </source>
</evidence>